<dbReference type="Proteomes" id="UP001609175">
    <property type="component" value="Unassembled WGS sequence"/>
</dbReference>
<evidence type="ECO:0000313" key="2">
    <source>
        <dbReference type="EMBL" id="MFH5207874.1"/>
    </source>
</evidence>
<evidence type="ECO:0000256" key="1">
    <source>
        <dbReference type="SAM" id="MobiDB-lite"/>
    </source>
</evidence>
<proteinExistence type="predicted"/>
<evidence type="ECO:0000313" key="3">
    <source>
        <dbReference type="Proteomes" id="UP001609175"/>
    </source>
</evidence>
<feature type="region of interest" description="Disordered" evidence="1">
    <location>
        <begin position="64"/>
        <end position="115"/>
    </location>
</feature>
<comment type="caution">
    <text evidence="2">The sequence shown here is derived from an EMBL/GenBank/DDBJ whole genome shotgun (WGS) entry which is preliminary data.</text>
</comment>
<accession>A0ABW7JKZ6</accession>
<protein>
    <recommendedName>
        <fullName evidence="4">PE-PGRS family protein</fullName>
    </recommendedName>
</protein>
<organism evidence="2 3">
    <name type="scientific">Antrihabitans spumae</name>
    <dbReference type="NCBI Taxonomy" id="3373370"/>
    <lineage>
        <taxon>Bacteria</taxon>
        <taxon>Bacillati</taxon>
        <taxon>Actinomycetota</taxon>
        <taxon>Actinomycetes</taxon>
        <taxon>Mycobacteriales</taxon>
        <taxon>Nocardiaceae</taxon>
        <taxon>Antrihabitans</taxon>
    </lineage>
</organism>
<reference evidence="2 3" key="1">
    <citation type="submission" date="2024-10" db="EMBL/GenBank/DDBJ databases">
        <authorList>
            <person name="Riesco R."/>
        </authorList>
    </citation>
    <scope>NUCLEOTIDE SEQUENCE [LARGE SCALE GENOMIC DNA]</scope>
    <source>
        <strain evidence="2 3">NCIMB 15449</strain>
    </source>
</reference>
<gene>
    <name evidence="2" type="ORF">ACHIPZ_06550</name>
</gene>
<dbReference type="EMBL" id="JBIMSO010000030">
    <property type="protein sequence ID" value="MFH5207874.1"/>
    <property type="molecule type" value="Genomic_DNA"/>
</dbReference>
<sequence>MPLNERQKDVLAWVVAGCPARNWPDHTYKTVAVALQSRGLVQISKPRGIWQALPTDAGTYYITNGHLPEPARRQTPARRLQRAEQRIKPAADTSKSTRAQHDSKTPTSASESTTAEASELVNAVIAAGGELRRIVKGQKRRFAALVDVVNDNGLAIDGHRLVMTHTDNNDESLFSFEALPRWLSARPRDVVNAARINRWHAVVSAIRSEKRLRATPLVADRALRILQSIANEAEARGHTVALPEWRKDRHGYTQKVDSGHLIIRVRTYRYSVELSQRDDYTPHTPTAEELRREKANSWDRPRRWDTTPGERLRVRVSPIADRRGWHRHWDDSKTMKERVEDSLPAIMLLLEADADGQDDRKEADRLRVIAAAKRREEAEMLSIPRHHESLRVQAFANELAAWKEHRANKRYLKDLAKRVSQIENDDARLVAVEWLDWCRRYVAGSDPLALDPVPPVIRNPTWSEKHALVEMILAEG</sequence>
<evidence type="ECO:0008006" key="4">
    <source>
        <dbReference type="Google" id="ProtNLM"/>
    </source>
</evidence>
<dbReference type="RefSeq" id="WP_395113311.1">
    <property type="nucleotide sequence ID" value="NZ_JBIMSO010000030.1"/>
</dbReference>
<name>A0ABW7JKZ6_9NOCA</name>